<dbReference type="AlphaFoldDB" id="A0A0F9QQ68"/>
<sequence>MAVGARIRLKITHKGRTLESFRRVIRSIRPKLLLKIGMMGYRIADHMSLVINRDRVRKGATSSGGLASAFKDRNAVKTGLIGDMIHIGIGNKQVLNATYPYWKVVNKGGFTPSPTFGFFGHGDRPNSAYAGTGVGKQLWHRPYDPGGPHIFYMVPKNPIPAMNYIGKTSAWTRIQWNTKWKQEILRDIRRNR</sequence>
<proteinExistence type="predicted"/>
<organism evidence="1">
    <name type="scientific">marine sediment metagenome</name>
    <dbReference type="NCBI Taxonomy" id="412755"/>
    <lineage>
        <taxon>unclassified sequences</taxon>
        <taxon>metagenomes</taxon>
        <taxon>ecological metagenomes</taxon>
    </lineage>
</organism>
<name>A0A0F9QQ68_9ZZZZ</name>
<evidence type="ECO:0000313" key="1">
    <source>
        <dbReference type="EMBL" id="KKN15276.1"/>
    </source>
</evidence>
<gene>
    <name evidence="1" type="ORF">LCGC14_0987630</name>
</gene>
<dbReference type="EMBL" id="LAZR01003728">
    <property type="protein sequence ID" value="KKN15276.1"/>
    <property type="molecule type" value="Genomic_DNA"/>
</dbReference>
<comment type="caution">
    <text evidence="1">The sequence shown here is derived from an EMBL/GenBank/DDBJ whole genome shotgun (WGS) entry which is preliminary data.</text>
</comment>
<accession>A0A0F9QQ68</accession>
<protein>
    <submittedName>
        <fullName evidence="1">Uncharacterized protein</fullName>
    </submittedName>
</protein>
<reference evidence="1" key="1">
    <citation type="journal article" date="2015" name="Nature">
        <title>Complex archaea that bridge the gap between prokaryotes and eukaryotes.</title>
        <authorList>
            <person name="Spang A."/>
            <person name="Saw J.H."/>
            <person name="Jorgensen S.L."/>
            <person name="Zaremba-Niedzwiedzka K."/>
            <person name="Martijn J."/>
            <person name="Lind A.E."/>
            <person name="van Eijk R."/>
            <person name="Schleper C."/>
            <person name="Guy L."/>
            <person name="Ettema T.J."/>
        </authorList>
    </citation>
    <scope>NUCLEOTIDE SEQUENCE</scope>
</reference>